<dbReference type="AlphaFoldDB" id="A0A1G7A370"/>
<dbReference type="EMBL" id="FNAQ01000003">
    <property type="protein sequence ID" value="SDE08957.1"/>
    <property type="molecule type" value="Genomic_DNA"/>
</dbReference>
<protein>
    <submittedName>
        <fullName evidence="2">HEAT repeat</fullName>
    </submittedName>
</protein>
<organism evidence="2 3">
    <name type="scientific">Desulfuromonas thiophila</name>
    <dbReference type="NCBI Taxonomy" id="57664"/>
    <lineage>
        <taxon>Bacteria</taxon>
        <taxon>Pseudomonadati</taxon>
        <taxon>Thermodesulfobacteriota</taxon>
        <taxon>Desulfuromonadia</taxon>
        <taxon>Desulfuromonadales</taxon>
        <taxon>Desulfuromonadaceae</taxon>
        <taxon>Desulfuromonas</taxon>
    </lineage>
</organism>
<evidence type="ECO:0000313" key="3">
    <source>
        <dbReference type="Proteomes" id="UP000243205"/>
    </source>
</evidence>
<gene>
    <name evidence="2" type="ORF">SAMN05661003_103238</name>
</gene>
<dbReference type="InterPro" id="IPR004155">
    <property type="entry name" value="PBS_lyase_HEAT"/>
</dbReference>
<name>A0A1G7A370_9BACT</name>
<dbReference type="RefSeq" id="WP_092076901.1">
    <property type="nucleotide sequence ID" value="NZ_FNAQ01000003.1"/>
</dbReference>
<dbReference type="InterPro" id="IPR016024">
    <property type="entry name" value="ARM-type_fold"/>
</dbReference>
<reference evidence="3" key="1">
    <citation type="submission" date="2016-10" db="EMBL/GenBank/DDBJ databases">
        <authorList>
            <person name="Varghese N."/>
            <person name="Submissions S."/>
        </authorList>
    </citation>
    <scope>NUCLEOTIDE SEQUENCE [LARGE SCALE GENOMIC DNA]</scope>
    <source>
        <strain evidence="3">DSM 8987</strain>
    </source>
</reference>
<feature type="region of interest" description="Disordered" evidence="1">
    <location>
        <begin position="154"/>
        <end position="181"/>
    </location>
</feature>
<dbReference type="PANTHER" id="PTHR12697:SF5">
    <property type="entry name" value="DEOXYHYPUSINE HYDROXYLASE"/>
    <property type="match status" value="1"/>
</dbReference>
<accession>A0A1G7A370</accession>
<keyword evidence="3" id="KW-1185">Reference proteome</keyword>
<dbReference type="PANTHER" id="PTHR12697">
    <property type="entry name" value="PBS LYASE HEAT-LIKE PROTEIN"/>
    <property type="match status" value="1"/>
</dbReference>
<evidence type="ECO:0000256" key="1">
    <source>
        <dbReference type="SAM" id="MobiDB-lite"/>
    </source>
</evidence>
<dbReference type="Gene3D" id="1.25.10.10">
    <property type="entry name" value="Leucine-rich Repeat Variant"/>
    <property type="match status" value="1"/>
</dbReference>
<dbReference type="OrthoDB" id="9766168at2"/>
<evidence type="ECO:0000313" key="2">
    <source>
        <dbReference type="EMBL" id="SDE08957.1"/>
    </source>
</evidence>
<dbReference type="STRING" id="57664.SAMN05661003_103238"/>
<dbReference type="Proteomes" id="UP000243205">
    <property type="component" value="Unassembled WGS sequence"/>
</dbReference>
<proteinExistence type="predicted"/>
<dbReference type="InterPro" id="IPR011989">
    <property type="entry name" value="ARM-like"/>
</dbReference>
<sequence>METFSDPALEQSLAALARLFKLASYYHDGHPALQQPLRQAIDLMRQLLQRQPEGLLLKVRRQGFEREGQLLRCGSTLPADLATRLFVHRVTSLIVLDDLTERQLLLLVRLLLMEPAQMTAAGGLQHQLEQHRVTGLLLNQFDLTTAARYRQQLRERQQAQGETAADSGFADGSANQAGNQAAPLPADLSRQLRLLQKLIDEDSPTSRQNFARQHALLLQAVQSLLTSHQRDQILPALQQWDFWCHNDQTGPFFRQHCLDALNRLSQLGLVNFLLDLVSHDKRQRPLTLRLIGLLGEQAGPLLWQRLIEEQDPQIRRLLSQLLSQRITEIQPLLLRHLHDERWFVVRNALVLLAESRDVRLTDDLAAQLYHSDERVVREAIRALARIRQPAACQALLRYLDTPACPQAPMALRALGSQNDPAALKRLLWQINQRDPLLRELVCCRSAIEALGEQADPAARASLQRIAGHRPWLHRNRYRQLRLAAIEALTGLRDAAVDQQLQQLSHDADRAVAEAARQVLQKPGAGR</sequence>
<dbReference type="GO" id="GO:0016491">
    <property type="term" value="F:oxidoreductase activity"/>
    <property type="evidence" value="ECO:0007669"/>
    <property type="project" value="TreeGrafter"/>
</dbReference>
<dbReference type="SUPFAM" id="SSF48371">
    <property type="entry name" value="ARM repeat"/>
    <property type="match status" value="1"/>
</dbReference>
<dbReference type="Pfam" id="PF03130">
    <property type="entry name" value="HEAT_PBS"/>
    <property type="match status" value="1"/>
</dbReference>